<dbReference type="eggNOG" id="COG0531">
    <property type="taxonomic scope" value="Bacteria"/>
</dbReference>
<evidence type="ECO:0000256" key="5">
    <source>
        <dbReference type="ARBA" id="ARBA00023136"/>
    </source>
</evidence>
<dbReference type="RefSeq" id="WP_009839168.1">
    <property type="nucleotide sequence ID" value="NZ_AAOH01000008.1"/>
</dbReference>
<keyword evidence="8" id="KW-1185">Reference proteome</keyword>
<dbReference type="InterPro" id="IPR050367">
    <property type="entry name" value="APC_superfamily"/>
</dbReference>
<feature type="transmembrane region" description="Helical" evidence="6">
    <location>
        <begin position="368"/>
        <end position="394"/>
    </location>
</feature>
<dbReference type="STRING" id="87626.PTD2_10103"/>
<reference evidence="7 8" key="1">
    <citation type="submission" date="2006-02" db="EMBL/GenBank/DDBJ databases">
        <authorList>
            <person name="Moran M.A."/>
            <person name="Kjelleberg S."/>
            <person name="Egan S."/>
            <person name="Saunders N."/>
            <person name="Thomas T."/>
            <person name="Ferriera S."/>
            <person name="Johnson J."/>
            <person name="Kravitz S."/>
            <person name="Halpern A."/>
            <person name="Remington K."/>
            <person name="Beeson K."/>
            <person name="Tran B."/>
            <person name="Rogers Y.-H."/>
            <person name="Friedman R."/>
            <person name="Venter J.C."/>
        </authorList>
    </citation>
    <scope>NUCLEOTIDE SEQUENCE [LARGE SCALE GENOMIC DNA]</scope>
    <source>
        <strain evidence="7 8">D2</strain>
    </source>
</reference>
<feature type="transmembrane region" description="Helical" evidence="6">
    <location>
        <begin position="338"/>
        <end position="361"/>
    </location>
</feature>
<evidence type="ECO:0000313" key="8">
    <source>
        <dbReference type="Proteomes" id="UP000006201"/>
    </source>
</evidence>
<keyword evidence="5 6" id="KW-0472">Membrane</keyword>
<feature type="transmembrane region" description="Helical" evidence="6">
    <location>
        <begin position="42"/>
        <end position="62"/>
    </location>
</feature>
<feature type="transmembrane region" description="Helical" evidence="6">
    <location>
        <begin position="217"/>
        <end position="239"/>
    </location>
</feature>
<feature type="transmembrane region" description="Helical" evidence="6">
    <location>
        <begin position="150"/>
        <end position="172"/>
    </location>
</feature>
<dbReference type="PANTHER" id="PTHR42770">
    <property type="entry name" value="AMINO ACID TRANSPORTER-RELATED"/>
    <property type="match status" value="1"/>
</dbReference>
<dbReference type="HOGENOM" id="CLU_007946_18_0_6"/>
<dbReference type="InterPro" id="IPR002293">
    <property type="entry name" value="AA/rel_permease1"/>
</dbReference>
<dbReference type="NCBIfam" id="NF008245">
    <property type="entry name" value="PRK11021.1"/>
    <property type="match status" value="1"/>
</dbReference>
<feature type="transmembrane region" description="Helical" evidence="6">
    <location>
        <begin position="259"/>
        <end position="288"/>
    </location>
</feature>
<gene>
    <name evidence="7" type="ORF">PTD2_10103</name>
</gene>
<feature type="transmembrane region" description="Helical" evidence="6">
    <location>
        <begin position="12"/>
        <end position="30"/>
    </location>
</feature>
<dbReference type="EMBL" id="AAOH01000008">
    <property type="protein sequence ID" value="EAR26925.1"/>
    <property type="molecule type" value="Genomic_DNA"/>
</dbReference>
<feature type="transmembrane region" description="Helical" evidence="6">
    <location>
        <begin position="184"/>
        <end position="205"/>
    </location>
</feature>
<dbReference type="PIRSF" id="PIRSF006060">
    <property type="entry name" value="AA_transporter"/>
    <property type="match status" value="1"/>
</dbReference>
<feature type="transmembrane region" description="Helical" evidence="6">
    <location>
        <begin position="120"/>
        <end position="138"/>
    </location>
</feature>
<dbReference type="OrthoDB" id="9117841at2"/>
<keyword evidence="4 6" id="KW-1133">Transmembrane helix</keyword>
<protein>
    <submittedName>
        <fullName evidence="7">Hypothetical transport</fullName>
    </submittedName>
</protein>
<dbReference type="Proteomes" id="UP000006201">
    <property type="component" value="Unassembled WGS sequence"/>
</dbReference>
<dbReference type="GO" id="GO:0005886">
    <property type="term" value="C:plasma membrane"/>
    <property type="evidence" value="ECO:0007669"/>
    <property type="project" value="UniProtKB-SubCell"/>
</dbReference>
<feature type="transmembrane region" description="Helical" evidence="6">
    <location>
        <begin position="309"/>
        <end position="332"/>
    </location>
</feature>
<dbReference type="PANTHER" id="PTHR42770:SF13">
    <property type="entry name" value="L-METHIONINE_BRANCHED-CHAIN AMINO ACID EXPORTER YJEH"/>
    <property type="match status" value="1"/>
</dbReference>
<organism evidence="7 8">
    <name type="scientific">Pseudoalteromonas tunicata D2</name>
    <dbReference type="NCBI Taxonomy" id="87626"/>
    <lineage>
        <taxon>Bacteria</taxon>
        <taxon>Pseudomonadati</taxon>
        <taxon>Pseudomonadota</taxon>
        <taxon>Gammaproteobacteria</taxon>
        <taxon>Alteromonadales</taxon>
        <taxon>Pseudoalteromonadaceae</taxon>
        <taxon>Pseudoalteromonas</taxon>
    </lineage>
</organism>
<feature type="transmembrane region" description="Helical" evidence="6">
    <location>
        <begin position="83"/>
        <end position="108"/>
    </location>
</feature>
<evidence type="ECO:0000256" key="4">
    <source>
        <dbReference type="ARBA" id="ARBA00022989"/>
    </source>
</evidence>
<evidence type="ECO:0000256" key="1">
    <source>
        <dbReference type="ARBA" id="ARBA00004651"/>
    </source>
</evidence>
<evidence type="ECO:0000256" key="6">
    <source>
        <dbReference type="SAM" id="Phobius"/>
    </source>
</evidence>
<name>A4CEB3_9GAMM</name>
<comment type="caution">
    <text evidence="7">The sequence shown here is derived from an EMBL/GenBank/DDBJ whole genome shotgun (WGS) entry which is preliminary data.</text>
</comment>
<dbReference type="GO" id="GO:0022857">
    <property type="term" value="F:transmembrane transporter activity"/>
    <property type="evidence" value="ECO:0007669"/>
    <property type="project" value="InterPro"/>
</dbReference>
<dbReference type="AlphaFoldDB" id="A4CEB3"/>
<dbReference type="Gene3D" id="1.20.1740.10">
    <property type="entry name" value="Amino acid/polyamine transporter I"/>
    <property type="match status" value="1"/>
</dbReference>
<dbReference type="Pfam" id="PF13520">
    <property type="entry name" value="AA_permease_2"/>
    <property type="match status" value="1"/>
</dbReference>
<keyword evidence="2" id="KW-1003">Cell membrane</keyword>
<comment type="subcellular location">
    <subcellularLocation>
        <location evidence="1">Cell membrane</location>
        <topology evidence="1">Multi-pass membrane protein</topology>
    </subcellularLocation>
</comment>
<sequence length="428" mass="46497">MTIKNHGIGRWQGAGLMATTLLGTSIFILPQMTINIAQQGALIAWLLLTIAIIPVTLVFARLSALHPHAAGPAYFAEQAFGRLTGRVIGVIFLFVVPIGAPAAILMTFQFVNALVNLTPLAQLLMELGTLLLLFLLNYRGIHVSAKLQFLLTLMIVIVVLLLLGAATLTLSVPVPKTTFVEFDLIMLAAGLAFWSFLGVEAMTHLADDFKHPKRDMIPAMMIGTLLVGALYLACTWLLLEVPNNEPLAMAAAFNQLLGGYGTIIIGALGIAGGLATVNVYTASVARLLCSFSQDGIMPRYFSQKNQFQVPTRALASILLLMACVLIFTYVAKQNIEDLIAWVNGVFVVIYLVSMLSAWRLLPSNSRPLIFLGILLCLGLVYGLAAHMLYAVILITSVTPPLYWQLQYQMGKQIEIASLKEAIMSEPNI</sequence>
<evidence type="ECO:0000256" key="3">
    <source>
        <dbReference type="ARBA" id="ARBA00022692"/>
    </source>
</evidence>
<evidence type="ECO:0000256" key="2">
    <source>
        <dbReference type="ARBA" id="ARBA00022475"/>
    </source>
</evidence>
<proteinExistence type="predicted"/>
<evidence type="ECO:0000313" key="7">
    <source>
        <dbReference type="EMBL" id="EAR26925.1"/>
    </source>
</evidence>
<keyword evidence="3 6" id="KW-0812">Transmembrane</keyword>
<accession>A4CEB3</accession>